<dbReference type="GO" id="GO:0005829">
    <property type="term" value="C:cytosol"/>
    <property type="evidence" value="ECO:0007669"/>
    <property type="project" value="TreeGrafter"/>
</dbReference>
<dbReference type="EC" id="5.1.1.1" evidence="4"/>
<dbReference type="Pfam" id="PF00842">
    <property type="entry name" value="Ala_racemase_C"/>
    <property type="match status" value="1"/>
</dbReference>
<evidence type="ECO:0000313" key="8">
    <source>
        <dbReference type="EMBL" id="MCU6705451.1"/>
    </source>
</evidence>
<evidence type="ECO:0000256" key="4">
    <source>
        <dbReference type="HAMAP-Rule" id="MF_01201"/>
    </source>
</evidence>
<dbReference type="FunFam" id="3.20.20.10:FF:000002">
    <property type="entry name" value="Alanine racemase"/>
    <property type="match status" value="1"/>
</dbReference>
<dbReference type="InterPro" id="IPR011079">
    <property type="entry name" value="Ala_racemase_C"/>
</dbReference>
<dbReference type="InterPro" id="IPR009006">
    <property type="entry name" value="Ala_racemase/Decarboxylase_C"/>
</dbReference>
<feature type="domain" description="Alanine racemase C-terminal" evidence="7">
    <location>
        <begin position="247"/>
        <end position="375"/>
    </location>
</feature>
<dbReference type="InterPro" id="IPR029066">
    <property type="entry name" value="PLP-binding_barrel"/>
</dbReference>
<evidence type="ECO:0000256" key="3">
    <source>
        <dbReference type="ARBA" id="ARBA00023235"/>
    </source>
</evidence>
<dbReference type="GO" id="GO:0030170">
    <property type="term" value="F:pyridoxal phosphate binding"/>
    <property type="evidence" value="ECO:0007669"/>
    <property type="project" value="UniProtKB-UniRule"/>
</dbReference>
<dbReference type="SMART" id="SM01005">
    <property type="entry name" value="Ala_racemase_C"/>
    <property type="match status" value="1"/>
</dbReference>
<evidence type="ECO:0000256" key="1">
    <source>
        <dbReference type="ARBA" id="ARBA00001933"/>
    </source>
</evidence>
<dbReference type="Gene3D" id="2.40.37.10">
    <property type="entry name" value="Lyase, Ornithine Decarboxylase, Chain A, domain 1"/>
    <property type="match status" value="1"/>
</dbReference>
<comment type="similarity">
    <text evidence="4">Belongs to the alanine racemase family.</text>
</comment>
<organism evidence="8 9">
    <name type="scientific">Hominimerdicola aceti</name>
    <dbReference type="NCBI Taxonomy" id="2981726"/>
    <lineage>
        <taxon>Bacteria</taxon>
        <taxon>Bacillati</taxon>
        <taxon>Bacillota</taxon>
        <taxon>Clostridia</taxon>
        <taxon>Eubacteriales</taxon>
        <taxon>Oscillospiraceae</taxon>
        <taxon>Hominimerdicola</taxon>
    </lineage>
</organism>
<keyword evidence="2 4" id="KW-0663">Pyridoxal phosphate</keyword>
<comment type="function">
    <text evidence="4">Catalyzes the interconversion of L-alanine and D-alanine. May also act on other amino acids.</text>
</comment>
<dbReference type="PANTHER" id="PTHR30511">
    <property type="entry name" value="ALANINE RACEMASE"/>
    <property type="match status" value="1"/>
</dbReference>
<dbReference type="RefSeq" id="WP_267300780.1">
    <property type="nucleotide sequence ID" value="NZ_JAOQJZ010000004.1"/>
</dbReference>
<dbReference type="PRINTS" id="PR00992">
    <property type="entry name" value="ALARACEMASE"/>
</dbReference>
<dbReference type="NCBIfam" id="TIGR00492">
    <property type="entry name" value="alr"/>
    <property type="match status" value="1"/>
</dbReference>
<dbReference type="Gene3D" id="3.20.20.10">
    <property type="entry name" value="Alanine racemase"/>
    <property type="match status" value="1"/>
</dbReference>
<dbReference type="EMBL" id="JAOQJZ010000004">
    <property type="protein sequence ID" value="MCU6705451.1"/>
    <property type="molecule type" value="Genomic_DNA"/>
</dbReference>
<accession>A0AAE3LM15</accession>
<dbReference type="GO" id="GO:0030632">
    <property type="term" value="P:D-alanine biosynthetic process"/>
    <property type="evidence" value="ECO:0007669"/>
    <property type="project" value="UniProtKB-UniRule"/>
</dbReference>
<reference evidence="8 9" key="1">
    <citation type="journal article" date="2021" name="ISME Commun">
        <title>Automated analysis of genomic sequences facilitates high-throughput and comprehensive description of bacteria.</title>
        <authorList>
            <person name="Hitch T.C.A."/>
        </authorList>
    </citation>
    <scope>NUCLEOTIDE SEQUENCE [LARGE SCALE GENOMIC DNA]</scope>
    <source>
        <strain evidence="8 9">Sanger_31</strain>
    </source>
</reference>
<dbReference type="PANTHER" id="PTHR30511:SF0">
    <property type="entry name" value="ALANINE RACEMASE, CATABOLIC-RELATED"/>
    <property type="match status" value="1"/>
</dbReference>
<proteinExistence type="inferred from homology"/>
<comment type="caution">
    <text evidence="8">The sequence shown here is derived from an EMBL/GenBank/DDBJ whole genome shotgun (WGS) entry which is preliminary data.</text>
</comment>
<feature type="binding site" evidence="4 6">
    <location>
        <position position="316"/>
    </location>
    <ligand>
        <name>substrate</name>
    </ligand>
</feature>
<sequence length="387" mass="42983">MDFLKRAWAEVDLDSIEYNLKEYRRLIGEKTEIMCVVKASCYGHFDNGVVPFLENEMDIRWFAVSNIHEAHRLRDMGIKGEILILGYTPPENAKWLTRLDIIQACTELSYAKALSENADGKVRIHAAIDTGMTRIGLHGETDKIYGELKEISKLENIALEGIFTHYAVADSLREQDEKYTKAQTEKILAVADKCEAEGLHLDKVHFLNSAGGVYYYNERSSLARLGIILYGLYPDPAKALPFEPKPAMEFKAAVAQVKYIDNGTDVSYGRTYTANGKVKLATVTAGYADGYPRALSNKGYVLINGKKCPITGRICMDQFMCDVTEVEDVKAGDEAVLIGSQGDERITADDIGKMTGTIGYEIVCGISARVPRIISRHGEQTAVLEIE</sequence>
<dbReference type="HAMAP" id="MF_01201">
    <property type="entry name" value="Ala_racemase"/>
    <property type="match status" value="1"/>
</dbReference>
<protein>
    <recommendedName>
        <fullName evidence="4">Alanine racemase</fullName>
        <ecNumber evidence="4">5.1.1.1</ecNumber>
    </recommendedName>
</protein>
<dbReference type="AlphaFoldDB" id="A0AAE3LM15"/>
<feature type="active site" description="Proton acceptor; specific for L-alanine" evidence="4">
    <location>
        <position position="268"/>
    </location>
</feature>
<evidence type="ECO:0000256" key="6">
    <source>
        <dbReference type="PIRSR" id="PIRSR600821-52"/>
    </source>
</evidence>
<feature type="binding site" evidence="4 6">
    <location>
        <position position="134"/>
    </location>
    <ligand>
        <name>substrate</name>
    </ligand>
</feature>
<dbReference type="GO" id="GO:0009252">
    <property type="term" value="P:peptidoglycan biosynthetic process"/>
    <property type="evidence" value="ECO:0007669"/>
    <property type="project" value="TreeGrafter"/>
</dbReference>
<evidence type="ECO:0000259" key="7">
    <source>
        <dbReference type="SMART" id="SM01005"/>
    </source>
</evidence>
<keyword evidence="9" id="KW-1185">Reference proteome</keyword>
<dbReference type="SUPFAM" id="SSF51419">
    <property type="entry name" value="PLP-binding barrel"/>
    <property type="match status" value="1"/>
</dbReference>
<evidence type="ECO:0000313" key="9">
    <source>
        <dbReference type="Proteomes" id="UP001208131"/>
    </source>
</evidence>
<dbReference type="InterPro" id="IPR000821">
    <property type="entry name" value="Ala_racemase"/>
</dbReference>
<comment type="cofactor">
    <cofactor evidence="1 4 5">
        <name>pyridoxal 5'-phosphate</name>
        <dbReference type="ChEBI" id="CHEBI:597326"/>
    </cofactor>
</comment>
<gene>
    <name evidence="8" type="primary">alr</name>
    <name evidence="8" type="ORF">OCV57_05875</name>
</gene>
<dbReference type="Proteomes" id="UP001208131">
    <property type="component" value="Unassembled WGS sequence"/>
</dbReference>
<feature type="active site" description="Proton acceptor; specific for D-alanine" evidence="4">
    <location>
        <position position="38"/>
    </location>
</feature>
<feature type="modified residue" description="N6-(pyridoxal phosphate)lysine" evidence="4 5">
    <location>
        <position position="38"/>
    </location>
</feature>
<dbReference type="CDD" id="cd00430">
    <property type="entry name" value="PLPDE_III_AR"/>
    <property type="match status" value="1"/>
</dbReference>
<dbReference type="SUPFAM" id="SSF50621">
    <property type="entry name" value="Alanine racemase C-terminal domain-like"/>
    <property type="match status" value="1"/>
</dbReference>
<comment type="catalytic activity">
    <reaction evidence="4">
        <text>L-alanine = D-alanine</text>
        <dbReference type="Rhea" id="RHEA:20249"/>
        <dbReference type="ChEBI" id="CHEBI:57416"/>
        <dbReference type="ChEBI" id="CHEBI:57972"/>
        <dbReference type="EC" id="5.1.1.1"/>
    </reaction>
</comment>
<evidence type="ECO:0000256" key="2">
    <source>
        <dbReference type="ARBA" id="ARBA00022898"/>
    </source>
</evidence>
<dbReference type="InterPro" id="IPR001608">
    <property type="entry name" value="Ala_racemase_N"/>
</dbReference>
<name>A0AAE3LM15_9FIRM</name>
<keyword evidence="3 4" id="KW-0413">Isomerase</keyword>
<dbReference type="GO" id="GO:0008784">
    <property type="term" value="F:alanine racemase activity"/>
    <property type="evidence" value="ECO:0007669"/>
    <property type="project" value="UniProtKB-UniRule"/>
</dbReference>
<comment type="pathway">
    <text evidence="4">Amino-acid biosynthesis; D-alanine biosynthesis; D-alanine from L-alanine: step 1/1.</text>
</comment>
<dbReference type="Pfam" id="PF01168">
    <property type="entry name" value="Ala_racemase_N"/>
    <property type="match status" value="1"/>
</dbReference>
<evidence type="ECO:0000256" key="5">
    <source>
        <dbReference type="PIRSR" id="PIRSR600821-50"/>
    </source>
</evidence>